<organism evidence="1 2">
    <name type="scientific">Eiseniibacteriota bacterium</name>
    <dbReference type="NCBI Taxonomy" id="2212470"/>
    <lineage>
        <taxon>Bacteria</taxon>
        <taxon>Candidatus Eiseniibacteriota</taxon>
    </lineage>
</organism>
<reference evidence="1 2" key="1">
    <citation type="journal article" date="2019" name="Nat. Microbiol.">
        <title>Mediterranean grassland soil C-N compound turnover is dependent on rainfall and depth, and is mediated by genomically divergent microorganisms.</title>
        <authorList>
            <person name="Diamond S."/>
            <person name="Andeer P.F."/>
            <person name="Li Z."/>
            <person name="Crits-Christoph A."/>
            <person name="Burstein D."/>
            <person name="Anantharaman K."/>
            <person name="Lane K.R."/>
            <person name="Thomas B.C."/>
            <person name="Pan C."/>
            <person name="Northen T.R."/>
            <person name="Banfield J.F."/>
        </authorList>
    </citation>
    <scope>NUCLEOTIDE SEQUENCE [LARGE SCALE GENOMIC DNA]</scope>
    <source>
        <strain evidence="1">WS_9</strain>
    </source>
</reference>
<comment type="caution">
    <text evidence="1">The sequence shown here is derived from an EMBL/GenBank/DDBJ whole genome shotgun (WGS) entry which is preliminary data.</text>
</comment>
<dbReference type="EMBL" id="VBOZ01000029">
    <property type="protein sequence ID" value="TMQ63754.1"/>
    <property type="molecule type" value="Genomic_DNA"/>
</dbReference>
<gene>
    <name evidence="1" type="ORF">E6K79_08885</name>
</gene>
<evidence type="ECO:0000313" key="2">
    <source>
        <dbReference type="Proteomes" id="UP000317691"/>
    </source>
</evidence>
<protein>
    <submittedName>
        <fullName evidence="1">Uncharacterized protein</fullName>
    </submittedName>
</protein>
<dbReference type="AlphaFoldDB" id="A0A538TJF8"/>
<dbReference type="Proteomes" id="UP000317691">
    <property type="component" value="Unassembled WGS sequence"/>
</dbReference>
<proteinExistence type="predicted"/>
<accession>A0A538TJF8</accession>
<evidence type="ECO:0000313" key="1">
    <source>
        <dbReference type="EMBL" id="TMQ63754.1"/>
    </source>
</evidence>
<sequence>MSVLSYREAPTDSIARFVVELAARGRVFRQYDIDERRFAAPILGHDYRRSISGTRYPPLKVRGHVDRGFWLELHSSSARSFAADQFDELYRASLDYVKPAGAVALVVGMVSGYSIGYRMATWSSSLSNPAVQERVLNTPAIGRVIAREAWRRVLLEPVVMGYESDAVRFASVRGTQRIYTNFFRMALDDSNAFIPHEVARLDSAGSVRESRAMSAFAQAVSRAAQDSCDLSSADFTAIEDWASILDRYGHWAHAATPKHGDERRQYFGTLAWYGLAPATAEEDRIWIGPRLLVRVGENEGFVADEIPSNRLGCPIAWREWLQDDNMHLSANTWTAQWMGELRQFKPIVKLGRRIVRFWSGTS</sequence>
<name>A0A538TJF8_UNCEI</name>